<gene>
    <name evidence="1" type="ORF">METZ01_LOCUS269990</name>
</gene>
<reference evidence="1" key="1">
    <citation type="submission" date="2018-05" db="EMBL/GenBank/DDBJ databases">
        <authorList>
            <person name="Lanie J.A."/>
            <person name="Ng W.-L."/>
            <person name="Kazmierczak K.M."/>
            <person name="Andrzejewski T.M."/>
            <person name="Davidsen T.M."/>
            <person name="Wayne K.J."/>
            <person name="Tettelin H."/>
            <person name="Glass J.I."/>
            <person name="Rusch D."/>
            <person name="Podicherti R."/>
            <person name="Tsui H.-C.T."/>
            <person name="Winkler M.E."/>
        </authorList>
    </citation>
    <scope>NUCLEOTIDE SEQUENCE</scope>
</reference>
<sequence length="57" mass="6596">MVKRITLLLFLSGCLFATDKTFVREYTYTANRLDTKETARRISLQEVKTLILEEVGV</sequence>
<proteinExistence type="predicted"/>
<name>A0A382JZE9_9ZZZZ</name>
<evidence type="ECO:0000313" key="1">
    <source>
        <dbReference type="EMBL" id="SVC17136.1"/>
    </source>
</evidence>
<protein>
    <submittedName>
        <fullName evidence="1">Uncharacterized protein</fullName>
    </submittedName>
</protein>
<organism evidence="1">
    <name type="scientific">marine metagenome</name>
    <dbReference type="NCBI Taxonomy" id="408172"/>
    <lineage>
        <taxon>unclassified sequences</taxon>
        <taxon>metagenomes</taxon>
        <taxon>ecological metagenomes</taxon>
    </lineage>
</organism>
<dbReference type="EMBL" id="UINC01077212">
    <property type="protein sequence ID" value="SVC17136.1"/>
    <property type="molecule type" value="Genomic_DNA"/>
</dbReference>
<accession>A0A382JZE9</accession>
<dbReference type="AlphaFoldDB" id="A0A382JZE9"/>